<feature type="compositionally biased region" description="Basic and acidic residues" evidence="3">
    <location>
        <begin position="155"/>
        <end position="182"/>
    </location>
</feature>
<dbReference type="Proteomes" id="UP000237830">
    <property type="component" value="Chromosome"/>
</dbReference>
<dbReference type="AlphaFoldDB" id="A0A2L1J690"/>
<dbReference type="GO" id="GO:0006935">
    <property type="term" value="P:chemotaxis"/>
    <property type="evidence" value="ECO:0007669"/>
    <property type="project" value="UniProtKB-KW"/>
</dbReference>
<feature type="domain" description="T-SNARE coiled-coil homology" evidence="5">
    <location>
        <begin position="137"/>
        <end position="190"/>
    </location>
</feature>
<name>A0A2L1J690_9PSED</name>
<comment type="similarity">
    <text evidence="2">Belongs to the methyl-accepting chemotaxis (MCP) protein family.</text>
</comment>
<keyword evidence="1" id="KW-0145">Chemotaxis</keyword>
<evidence type="ECO:0000313" key="6">
    <source>
        <dbReference type="EMBL" id="AVE04012.1"/>
    </source>
</evidence>
<organism evidence="6 7">
    <name type="scientific">Pseudomonas palleroniana</name>
    <dbReference type="NCBI Taxonomy" id="191390"/>
    <lineage>
        <taxon>Bacteria</taxon>
        <taxon>Pseudomonadati</taxon>
        <taxon>Pseudomonadota</taxon>
        <taxon>Gammaproteobacteria</taxon>
        <taxon>Pseudomonadales</taxon>
        <taxon>Pseudomonadaceae</taxon>
        <taxon>Pseudomonas</taxon>
    </lineage>
</organism>
<evidence type="ECO:0000256" key="1">
    <source>
        <dbReference type="ARBA" id="ARBA00022500"/>
    </source>
</evidence>
<dbReference type="Gene3D" id="1.10.287.1490">
    <property type="match status" value="1"/>
</dbReference>
<protein>
    <recommendedName>
        <fullName evidence="5">t-SNARE coiled-coil homology domain-containing protein</fullName>
    </recommendedName>
</protein>
<dbReference type="InterPro" id="IPR000727">
    <property type="entry name" value="T_SNARE_dom"/>
</dbReference>
<proteinExistence type="inferred from homology"/>
<feature type="compositionally biased region" description="Low complexity" evidence="3">
    <location>
        <begin position="106"/>
        <end position="116"/>
    </location>
</feature>
<dbReference type="RefSeq" id="WP_104993871.1">
    <property type="nucleotide sequence ID" value="NZ_CP025494.1"/>
</dbReference>
<dbReference type="PROSITE" id="PS50192">
    <property type="entry name" value="T_SNARE"/>
    <property type="match status" value="1"/>
</dbReference>
<feature type="region of interest" description="Disordered" evidence="3">
    <location>
        <begin position="101"/>
        <end position="190"/>
    </location>
</feature>
<evidence type="ECO:0000256" key="2">
    <source>
        <dbReference type="ARBA" id="ARBA00029447"/>
    </source>
</evidence>
<sequence length="190" mass="20844">MFSARKPSWMIAVSVIGLLAVGSVGTAQAGDEFEWSGFSSSPGDRLATSSAGAGQQQVLAASNFTVNDIERLQSNQKSHEEELQRLKSKLDEQARYFEEFKRKDGSSSSASDSQLADLKHTVADQKNTIDKLKSEVEDLKRNSNSSSSSSSSELSRLKDDAQDQKRSLEDQKRSLDDLKHTVDNLASKVK</sequence>
<reference evidence="6 7" key="1">
    <citation type="submission" date="2017-12" db="EMBL/GenBank/DDBJ databases">
        <title>Genome sequence of Pseudomonas palleroniana MAB3.</title>
        <authorList>
            <person name="Nascimento F.X."/>
        </authorList>
    </citation>
    <scope>NUCLEOTIDE SEQUENCE [LARGE SCALE GENOMIC DNA]</scope>
    <source>
        <strain evidence="6 7">MAB3</strain>
    </source>
</reference>
<accession>A0A2L1J690</accession>
<evidence type="ECO:0000313" key="7">
    <source>
        <dbReference type="Proteomes" id="UP000237830"/>
    </source>
</evidence>
<feature type="compositionally biased region" description="Basic and acidic residues" evidence="3">
    <location>
        <begin position="117"/>
        <end position="141"/>
    </location>
</feature>
<dbReference type="EMBL" id="CP025494">
    <property type="protein sequence ID" value="AVE04012.1"/>
    <property type="molecule type" value="Genomic_DNA"/>
</dbReference>
<evidence type="ECO:0000259" key="5">
    <source>
        <dbReference type="PROSITE" id="PS50192"/>
    </source>
</evidence>
<evidence type="ECO:0000256" key="3">
    <source>
        <dbReference type="SAM" id="MobiDB-lite"/>
    </source>
</evidence>
<feature type="compositionally biased region" description="Low complexity" evidence="3">
    <location>
        <begin position="142"/>
        <end position="152"/>
    </location>
</feature>
<feature type="chain" id="PRO_5014830826" description="t-SNARE coiled-coil homology domain-containing protein" evidence="4">
    <location>
        <begin position="30"/>
        <end position="190"/>
    </location>
</feature>
<gene>
    <name evidence="6" type="ORF">CYL20_05440</name>
</gene>
<evidence type="ECO:0000256" key="4">
    <source>
        <dbReference type="SAM" id="SignalP"/>
    </source>
</evidence>
<feature type="signal peptide" evidence="4">
    <location>
        <begin position="1"/>
        <end position="29"/>
    </location>
</feature>
<keyword evidence="4" id="KW-0732">Signal</keyword>